<feature type="transmembrane region" description="Helical" evidence="8">
    <location>
        <begin position="32"/>
        <end position="58"/>
    </location>
</feature>
<protein>
    <recommendedName>
        <fullName evidence="8">Probable membrane transporter protein</fullName>
    </recommendedName>
</protein>
<reference evidence="10" key="1">
    <citation type="submission" date="2017-04" db="EMBL/GenBank/DDBJ databases">
        <authorList>
            <person name="Varghese N."/>
            <person name="Submissions S."/>
        </authorList>
    </citation>
    <scope>NUCLEOTIDE SEQUENCE [LARGE SCALE GENOMIC DNA]</scope>
    <source>
        <strain evidence="10">K3S</strain>
    </source>
</reference>
<dbReference type="OrthoDB" id="7843147at2"/>
<keyword evidence="7 8" id="KW-0472">Membrane</keyword>
<proteinExistence type="inferred from homology"/>
<evidence type="ECO:0000256" key="8">
    <source>
        <dbReference type="RuleBase" id="RU363041"/>
    </source>
</evidence>
<dbReference type="Proteomes" id="UP000192906">
    <property type="component" value="Unassembled WGS sequence"/>
</dbReference>
<feature type="transmembrane region" description="Helical" evidence="8">
    <location>
        <begin position="70"/>
        <end position="89"/>
    </location>
</feature>
<feature type="transmembrane region" description="Helical" evidence="8">
    <location>
        <begin position="95"/>
        <end position="113"/>
    </location>
</feature>
<dbReference type="AlphaFoldDB" id="A0A1X7CRQ9"/>
<keyword evidence="6 8" id="KW-1133">Transmembrane helix</keyword>
<evidence type="ECO:0000313" key="10">
    <source>
        <dbReference type="Proteomes" id="UP000192906"/>
    </source>
</evidence>
<dbReference type="GO" id="GO:0005886">
    <property type="term" value="C:plasma membrane"/>
    <property type="evidence" value="ECO:0007669"/>
    <property type="project" value="UniProtKB-SubCell"/>
</dbReference>
<dbReference type="PANTHER" id="PTHR30269">
    <property type="entry name" value="TRANSMEMBRANE PROTEIN YFCA"/>
    <property type="match status" value="1"/>
</dbReference>
<accession>A0A1X7CRQ9</accession>
<comment type="similarity">
    <text evidence="2 8">Belongs to the 4-toluene sulfonate uptake permease (TSUP) (TC 2.A.102) family.</text>
</comment>
<evidence type="ECO:0000256" key="3">
    <source>
        <dbReference type="ARBA" id="ARBA00022448"/>
    </source>
</evidence>
<keyword evidence="10" id="KW-1185">Reference proteome</keyword>
<evidence type="ECO:0000256" key="4">
    <source>
        <dbReference type="ARBA" id="ARBA00022475"/>
    </source>
</evidence>
<feature type="transmembrane region" description="Helical" evidence="8">
    <location>
        <begin position="125"/>
        <end position="153"/>
    </location>
</feature>
<evidence type="ECO:0000256" key="2">
    <source>
        <dbReference type="ARBA" id="ARBA00009142"/>
    </source>
</evidence>
<evidence type="ECO:0000313" key="9">
    <source>
        <dbReference type="EMBL" id="SMF01243.1"/>
    </source>
</evidence>
<dbReference type="EMBL" id="FWZU01000002">
    <property type="protein sequence ID" value="SMF01243.1"/>
    <property type="molecule type" value="Genomic_DNA"/>
</dbReference>
<feature type="transmembrane region" description="Helical" evidence="8">
    <location>
        <begin position="189"/>
        <end position="211"/>
    </location>
</feature>
<evidence type="ECO:0000256" key="1">
    <source>
        <dbReference type="ARBA" id="ARBA00004651"/>
    </source>
</evidence>
<keyword evidence="5 8" id="KW-0812">Transmembrane</keyword>
<evidence type="ECO:0000256" key="5">
    <source>
        <dbReference type="ARBA" id="ARBA00022692"/>
    </source>
</evidence>
<dbReference type="InterPro" id="IPR002781">
    <property type="entry name" value="TM_pro_TauE-like"/>
</dbReference>
<feature type="transmembrane region" description="Helical" evidence="8">
    <location>
        <begin position="165"/>
        <end position="182"/>
    </location>
</feature>
<dbReference type="PANTHER" id="PTHR30269:SF37">
    <property type="entry name" value="MEMBRANE TRANSPORTER PROTEIN"/>
    <property type="match status" value="1"/>
</dbReference>
<dbReference type="RefSeq" id="WP_085099558.1">
    <property type="nucleotide sequence ID" value="NZ_FWZU01000002.1"/>
</dbReference>
<evidence type="ECO:0000256" key="7">
    <source>
        <dbReference type="ARBA" id="ARBA00023136"/>
    </source>
</evidence>
<name>A0A1X7CRQ9_9BACT</name>
<dbReference type="STRING" id="1519643.SAMN06295933_1109"/>
<comment type="subcellular location">
    <subcellularLocation>
        <location evidence="1 8">Cell membrane</location>
        <topology evidence="1 8">Multi-pass membrane protein</topology>
    </subcellularLocation>
</comment>
<keyword evidence="3" id="KW-0813">Transport</keyword>
<dbReference type="Pfam" id="PF01925">
    <property type="entry name" value="TauE"/>
    <property type="match status" value="1"/>
</dbReference>
<sequence length="241" mass="25528">MTPFILVPLIFLSAGFLQGLTGFGSAMIAMPLLAFVLDIKTAVAVCTLCGVIINLKMVLNLRAKIDLKKVLPLTIGSIPGAIFGTIVVKQVNSDIIMFLLGVLLTGYAAYSLLIKPVVLKLHPSWGLLGGFSTGFLTATVSAGGPPAIIYAAVMGWEKDELKSTLAGFFITSATFGAAGHLISGITTFYVFKLFLASLIPVLLGVSLGYSLAGKISDELYKRMVMILLVFMGIMLIFESIG</sequence>
<evidence type="ECO:0000256" key="6">
    <source>
        <dbReference type="ARBA" id="ARBA00022989"/>
    </source>
</evidence>
<gene>
    <name evidence="9" type="ORF">SAMN06295933_1109</name>
</gene>
<organism evidence="9 10">
    <name type="scientific">Desulfovibrio gilichinskyi</name>
    <dbReference type="NCBI Taxonomy" id="1519643"/>
    <lineage>
        <taxon>Bacteria</taxon>
        <taxon>Pseudomonadati</taxon>
        <taxon>Thermodesulfobacteriota</taxon>
        <taxon>Desulfovibrionia</taxon>
        <taxon>Desulfovibrionales</taxon>
        <taxon>Desulfovibrionaceae</taxon>
        <taxon>Desulfovibrio</taxon>
    </lineage>
</organism>
<keyword evidence="4 8" id="KW-1003">Cell membrane</keyword>
<feature type="transmembrane region" description="Helical" evidence="8">
    <location>
        <begin position="223"/>
        <end position="240"/>
    </location>
</feature>
<dbReference type="InterPro" id="IPR052017">
    <property type="entry name" value="TSUP"/>
</dbReference>